<accession>A0AAP2D462</accession>
<dbReference type="InterPro" id="IPR007372">
    <property type="entry name" value="Lipid/polyisoprenoid-bd_YceI"/>
</dbReference>
<proteinExistence type="predicted"/>
<dbReference type="Gene3D" id="2.40.128.110">
    <property type="entry name" value="Lipid/polyisoprenoid-binding, YceI-like"/>
    <property type="match status" value="1"/>
</dbReference>
<sequence length="205" mass="22195">MKRRTIATPLCWILGLLALSAFLEKPAEEKFVVDTQASTLVWTAKKVTGAHTGAVKLSAGELALEGKALKRGSFDIDLTSITVTDITDPQSNARLVGHLKGEDFFSVNAFPKASFALTSATPQAGTTYLVKGKLTIKGITNDVEFPASVVKDGRKLTATARIVVDRTKYDIRYRSTNFFENLGDKAIENEFTLDIKLVAAAQKGV</sequence>
<keyword evidence="1" id="KW-0732">Signal</keyword>
<dbReference type="RefSeq" id="WP_254088261.1">
    <property type="nucleotide sequence ID" value="NZ_JAHESC010000001.1"/>
</dbReference>
<dbReference type="EMBL" id="JAHESC010000001">
    <property type="protein sequence ID" value="MBT1685006.1"/>
    <property type="molecule type" value="Genomic_DNA"/>
</dbReference>
<dbReference type="PANTHER" id="PTHR34406:SF1">
    <property type="entry name" value="PROTEIN YCEI"/>
    <property type="match status" value="1"/>
</dbReference>
<comment type="caution">
    <text evidence="3">The sequence shown here is derived from an EMBL/GenBank/DDBJ whole genome shotgun (WGS) entry which is preliminary data.</text>
</comment>
<gene>
    <name evidence="3" type="ORF">KK078_00485</name>
</gene>
<dbReference type="Pfam" id="PF04264">
    <property type="entry name" value="YceI"/>
    <property type="match status" value="1"/>
</dbReference>
<feature type="chain" id="PRO_5042933343" evidence="1">
    <location>
        <begin position="28"/>
        <end position="205"/>
    </location>
</feature>
<organism evidence="3 4">
    <name type="scientific">Dawidia soli</name>
    <dbReference type="NCBI Taxonomy" id="2782352"/>
    <lineage>
        <taxon>Bacteria</taxon>
        <taxon>Pseudomonadati</taxon>
        <taxon>Bacteroidota</taxon>
        <taxon>Cytophagia</taxon>
        <taxon>Cytophagales</taxon>
        <taxon>Chryseotaleaceae</taxon>
        <taxon>Dawidia</taxon>
    </lineage>
</organism>
<evidence type="ECO:0000313" key="4">
    <source>
        <dbReference type="Proteomes" id="UP001319180"/>
    </source>
</evidence>
<evidence type="ECO:0000259" key="2">
    <source>
        <dbReference type="SMART" id="SM00867"/>
    </source>
</evidence>
<dbReference type="SUPFAM" id="SSF101874">
    <property type="entry name" value="YceI-like"/>
    <property type="match status" value="1"/>
</dbReference>
<protein>
    <submittedName>
        <fullName evidence="3">YceI family protein</fullName>
    </submittedName>
</protein>
<dbReference type="PANTHER" id="PTHR34406">
    <property type="entry name" value="PROTEIN YCEI"/>
    <property type="match status" value="1"/>
</dbReference>
<keyword evidence="4" id="KW-1185">Reference proteome</keyword>
<evidence type="ECO:0000313" key="3">
    <source>
        <dbReference type="EMBL" id="MBT1685006.1"/>
    </source>
</evidence>
<dbReference type="SMART" id="SM00867">
    <property type="entry name" value="YceI"/>
    <property type="match status" value="1"/>
</dbReference>
<feature type="signal peptide" evidence="1">
    <location>
        <begin position="1"/>
        <end position="27"/>
    </location>
</feature>
<name>A0AAP2D462_9BACT</name>
<dbReference type="AlphaFoldDB" id="A0AAP2D462"/>
<feature type="domain" description="Lipid/polyisoprenoid-binding YceI-like" evidence="2">
    <location>
        <begin position="30"/>
        <end position="200"/>
    </location>
</feature>
<dbReference type="Proteomes" id="UP001319180">
    <property type="component" value="Unassembled WGS sequence"/>
</dbReference>
<evidence type="ECO:0000256" key="1">
    <source>
        <dbReference type="SAM" id="SignalP"/>
    </source>
</evidence>
<dbReference type="InterPro" id="IPR036761">
    <property type="entry name" value="TTHA0802/YceI-like_sf"/>
</dbReference>
<reference evidence="3 4" key="1">
    <citation type="submission" date="2021-05" db="EMBL/GenBank/DDBJ databases">
        <title>A Polyphasic approach of four new species of the genus Ohtaekwangia: Ohtaekwangia histidinii sp. nov., Ohtaekwangia cretensis sp. nov., Ohtaekwangia indiensis sp. nov., Ohtaekwangia reichenbachii sp. nov. from diverse environment.</title>
        <authorList>
            <person name="Octaviana S."/>
        </authorList>
    </citation>
    <scope>NUCLEOTIDE SEQUENCE [LARGE SCALE GENOMIC DNA]</scope>
    <source>
        <strain evidence="3 4">PWU37</strain>
    </source>
</reference>